<dbReference type="EMBL" id="LAZR01000393">
    <property type="protein sequence ID" value="KKN70962.1"/>
    <property type="molecule type" value="Genomic_DNA"/>
</dbReference>
<protein>
    <submittedName>
        <fullName evidence="1">Uncharacterized protein</fullName>
    </submittedName>
</protein>
<name>A0A0F9T7N3_9ZZZZ</name>
<accession>A0A0F9T7N3</accession>
<comment type="caution">
    <text evidence="1">The sequence shown here is derived from an EMBL/GenBank/DDBJ whole genome shotgun (WGS) entry which is preliminary data.</text>
</comment>
<dbReference type="InterPro" id="IPR011050">
    <property type="entry name" value="Pectin_lyase_fold/virulence"/>
</dbReference>
<evidence type="ECO:0000313" key="1">
    <source>
        <dbReference type="EMBL" id="KKN70962.1"/>
    </source>
</evidence>
<dbReference type="AlphaFoldDB" id="A0A0F9T7N3"/>
<dbReference type="SUPFAM" id="SSF51126">
    <property type="entry name" value="Pectin lyase-like"/>
    <property type="match status" value="1"/>
</dbReference>
<sequence length="586" mass="61288">MPNALETLGTSETYTTIQAWEDALDNAHFHQGECKAEVFTNVTFSGVVYTASEYPHLTARSGAEHDGRAHEVSAAGNARIEVSGLNHVVFMNDERVEVSWLEVKGPGANDRNGILIFQAGNNQVRHNIVHNNHANNSFDFGMDIASIANVYRNLVYGFGIDGIHGFSADGGNILQNTIYKCNSLDHAAFGGIRIGDADYVITNNAAFDNLQGDLKDTTGTLDYNGTSDGTGDDEGANGIANLVTADQFVNATTTFADTDLLLKAGADLIDEGATLSVITYPEINVSIDKGATRATITGTWDIGASEFVAPLTGSVFATSSAVASLSIATQLDGLVIANSRGIAVLSVMTSLVSSVAVNSSVIASLSFTIQLNGSALSVSNVSTPPLLVTTQFAATITAASSVGGSLLATKNLVGVVTASSGTVGALAGVLGGSVVATSSTAGQLSVAQRTIGFYERTANQITSYFQGIADTNSFVVRFDNDPRTTPADDVWYLASVDFGVANQHELGTTSSFRVVGNFSIRSQDALGTGIGALLENSDTITTAFRAINLGRITFGIPRINNTGRIGDNFQVNITCPFMIDKQPVTA</sequence>
<gene>
    <name evidence="1" type="ORF">LCGC14_0425640</name>
</gene>
<organism evidence="1">
    <name type="scientific">marine sediment metagenome</name>
    <dbReference type="NCBI Taxonomy" id="412755"/>
    <lineage>
        <taxon>unclassified sequences</taxon>
        <taxon>metagenomes</taxon>
        <taxon>ecological metagenomes</taxon>
    </lineage>
</organism>
<dbReference type="Gene3D" id="3.30.2000.20">
    <property type="match status" value="1"/>
</dbReference>
<proteinExistence type="predicted"/>
<reference evidence="1" key="1">
    <citation type="journal article" date="2015" name="Nature">
        <title>Complex archaea that bridge the gap between prokaryotes and eukaryotes.</title>
        <authorList>
            <person name="Spang A."/>
            <person name="Saw J.H."/>
            <person name="Jorgensen S.L."/>
            <person name="Zaremba-Niedzwiedzka K."/>
            <person name="Martijn J."/>
            <person name="Lind A.E."/>
            <person name="van Eijk R."/>
            <person name="Schleper C."/>
            <person name="Guy L."/>
            <person name="Ettema T.J."/>
        </authorList>
    </citation>
    <scope>NUCLEOTIDE SEQUENCE</scope>
</reference>